<organism evidence="1 2">
    <name type="scientific">Flexivirga oryzae</name>
    <dbReference type="NCBI Taxonomy" id="1794944"/>
    <lineage>
        <taxon>Bacteria</taxon>
        <taxon>Bacillati</taxon>
        <taxon>Actinomycetota</taxon>
        <taxon>Actinomycetes</taxon>
        <taxon>Micrococcales</taxon>
        <taxon>Dermacoccaceae</taxon>
        <taxon>Flexivirga</taxon>
    </lineage>
</organism>
<gene>
    <name evidence="1" type="ORF">FHU39_000512</name>
</gene>
<accession>A0A839MYN8</accession>
<dbReference type="Proteomes" id="UP000559182">
    <property type="component" value="Unassembled WGS sequence"/>
</dbReference>
<evidence type="ECO:0000313" key="2">
    <source>
        <dbReference type="Proteomes" id="UP000559182"/>
    </source>
</evidence>
<comment type="caution">
    <text evidence="1">The sequence shown here is derived from an EMBL/GenBank/DDBJ whole genome shotgun (WGS) entry which is preliminary data.</text>
</comment>
<keyword evidence="1" id="KW-0238">DNA-binding</keyword>
<dbReference type="GO" id="GO:0003677">
    <property type="term" value="F:DNA binding"/>
    <property type="evidence" value="ECO:0007669"/>
    <property type="project" value="UniProtKB-KW"/>
</dbReference>
<evidence type="ECO:0000313" key="1">
    <source>
        <dbReference type="EMBL" id="MBB2890528.1"/>
    </source>
</evidence>
<dbReference type="EMBL" id="JACHVQ010000001">
    <property type="protein sequence ID" value="MBB2890528.1"/>
    <property type="molecule type" value="Genomic_DNA"/>
</dbReference>
<proteinExistence type="predicted"/>
<name>A0A839MYN8_9MICO</name>
<dbReference type="RefSeq" id="WP_183318689.1">
    <property type="nucleotide sequence ID" value="NZ_JACHVQ010000001.1"/>
</dbReference>
<reference evidence="1 2" key="1">
    <citation type="submission" date="2020-08" db="EMBL/GenBank/DDBJ databases">
        <title>Sequencing the genomes of 1000 actinobacteria strains.</title>
        <authorList>
            <person name="Klenk H.-P."/>
        </authorList>
    </citation>
    <scope>NUCLEOTIDE SEQUENCE [LARGE SCALE GENOMIC DNA]</scope>
    <source>
        <strain evidence="1 2">DSM 105369</strain>
    </source>
</reference>
<dbReference type="AlphaFoldDB" id="A0A839MYN8"/>
<sequence>MGTPQGFDYQRRGTEVLITHHGRPATTLRGRRAADFLEDVESGDAQELMARLTGNYKHGNERSGRRRR</sequence>
<keyword evidence="2" id="KW-1185">Reference proteome</keyword>
<protein>
    <submittedName>
        <fullName evidence="1">Antitoxin (DNA-binding transcriptional repressor) of toxin-antitoxin stability system</fullName>
    </submittedName>
</protein>